<evidence type="ECO:0000256" key="4">
    <source>
        <dbReference type="ARBA" id="ARBA00022679"/>
    </source>
</evidence>
<keyword evidence="4 8" id="KW-0808">Transferase</keyword>
<evidence type="ECO:0000313" key="8">
    <source>
        <dbReference type="EMBL" id="MBB6395835.1"/>
    </source>
</evidence>
<dbReference type="InterPro" id="IPR050714">
    <property type="entry name" value="Cobalamin_biosynth_MTase"/>
</dbReference>
<gene>
    <name evidence="8" type="ORF">BKA00_002749</name>
</gene>
<dbReference type="PANTHER" id="PTHR43182:SF1">
    <property type="entry name" value="COBALT-PRECORRIN-7 C(5)-METHYLTRANSFERASE"/>
    <property type="match status" value="1"/>
</dbReference>
<dbReference type="CDD" id="cd11644">
    <property type="entry name" value="Precorrin-6Y-MT"/>
    <property type="match status" value="1"/>
</dbReference>
<dbReference type="GO" id="GO:0046025">
    <property type="term" value="F:precorrin-6Y C5,15-methyltransferase (decarboxylating) activity"/>
    <property type="evidence" value="ECO:0007669"/>
    <property type="project" value="UniProtKB-EC"/>
</dbReference>
<evidence type="ECO:0000256" key="5">
    <source>
        <dbReference type="ARBA" id="ARBA00022691"/>
    </source>
</evidence>
<dbReference type="PIRSF" id="PIRSF036428">
    <property type="entry name" value="CobL"/>
    <property type="match status" value="1"/>
</dbReference>
<evidence type="ECO:0000256" key="3">
    <source>
        <dbReference type="ARBA" id="ARBA00022603"/>
    </source>
</evidence>
<dbReference type="PANTHER" id="PTHR43182">
    <property type="entry name" value="COBALT-PRECORRIN-6B C(15)-METHYLTRANSFERASE (DECARBOXYLATING)"/>
    <property type="match status" value="1"/>
</dbReference>
<dbReference type="Pfam" id="PF13649">
    <property type="entry name" value="Methyltransf_25"/>
    <property type="match status" value="1"/>
</dbReference>
<dbReference type="SUPFAM" id="SSF53335">
    <property type="entry name" value="S-adenosyl-L-methionine-dependent methyltransferases"/>
    <property type="match status" value="1"/>
</dbReference>
<dbReference type="InterPro" id="IPR035996">
    <property type="entry name" value="4pyrrol_Methylase_sf"/>
</dbReference>
<evidence type="ECO:0000256" key="1">
    <source>
        <dbReference type="ARBA" id="ARBA00004953"/>
    </source>
</evidence>
<dbReference type="NCBIfam" id="TIGR02469">
    <property type="entry name" value="CbiT"/>
    <property type="match status" value="1"/>
</dbReference>
<dbReference type="EC" id="2.1.1.132" evidence="8"/>
<evidence type="ECO:0000256" key="2">
    <source>
        <dbReference type="ARBA" id="ARBA00022573"/>
    </source>
</evidence>
<dbReference type="InterPro" id="IPR014008">
    <property type="entry name" value="Cbl_synth_MTase_CbiT"/>
</dbReference>
<evidence type="ECO:0000259" key="6">
    <source>
        <dbReference type="Pfam" id="PF00590"/>
    </source>
</evidence>
<proteinExistence type="predicted"/>
<dbReference type="Pfam" id="PF00590">
    <property type="entry name" value="TP_methylase"/>
    <property type="match status" value="1"/>
</dbReference>
<comment type="caution">
    <text evidence="8">The sequence shown here is derived from an EMBL/GenBank/DDBJ whole genome shotgun (WGS) entry which is preliminary data.</text>
</comment>
<dbReference type="GO" id="GO:0009236">
    <property type="term" value="P:cobalamin biosynthetic process"/>
    <property type="evidence" value="ECO:0007669"/>
    <property type="project" value="UniProtKB-UniPathway"/>
</dbReference>
<organism evidence="8 9">
    <name type="scientific">Actinomadura coerulea</name>
    <dbReference type="NCBI Taxonomy" id="46159"/>
    <lineage>
        <taxon>Bacteria</taxon>
        <taxon>Bacillati</taxon>
        <taxon>Actinomycetota</taxon>
        <taxon>Actinomycetes</taxon>
        <taxon>Streptosporangiales</taxon>
        <taxon>Thermomonosporaceae</taxon>
        <taxon>Actinomadura</taxon>
    </lineage>
</organism>
<reference evidence="8 9" key="1">
    <citation type="submission" date="2020-08" db="EMBL/GenBank/DDBJ databases">
        <title>Sequencing the genomes of 1000 actinobacteria strains.</title>
        <authorList>
            <person name="Klenk H.-P."/>
        </authorList>
    </citation>
    <scope>NUCLEOTIDE SEQUENCE [LARGE SCALE GENOMIC DNA]</scope>
    <source>
        <strain evidence="8 9">DSM 43675</strain>
    </source>
</reference>
<dbReference type="RefSeq" id="WP_185025271.1">
    <property type="nucleotide sequence ID" value="NZ_JACHMQ010000001.1"/>
</dbReference>
<name>A0A7X0KYW6_9ACTN</name>
<sequence>MDARVITVVGIGADGWDGLAEESREALRAAEVLFGNRRQLDLVPGGDGERVAWPSPLLPALPGLIERHEGRAIAVLASGDPMFHGIGSTLAGMLGADRLRVLPHPSSASLACARLGWPLDRVDVLSIVGRPAATLNAAIAPGRRLVVLGAGREAPIIVAAMLSGRGFGPSRMAALCDLGSAEETIRHGIAEEWTEPAASALTLTAVECVPGPDAAPLPRTAGLRDDAFEHDGQITKSEVRAVALSRLAPLPGELLWDVGAGSGSVAIEWARAHPACEAIAIENSPRRAERIGANAAALGVPRVRVVEGEAPDVLDGLPEPDAVFIGGGLTGPGVLERCWDALKPGGRLVANAVTLESEVRLAEARRSRGGELIRVSVERAGPLGGFTAWRPAMPVTIWTVGKDPQ</sequence>
<keyword evidence="2" id="KW-0169">Cobalamin biosynthesis</keyword>
<dbReference type="AlphaFoldDB" id="A0A7X0KYW6"/>
<dbReference type="CDD" id="cd02440">
    <property type="entry name" value="AdoMet_MTases"/>
    <property type="match status" value="1"/>
</dbReference>
<evidence type="ECO:0000313" key="9">
    <source>
        <dbReference type="Proteomes" id="UP000546324"/>
    </source>
</evidence>
<dbReference type="Gene3D" id="3.40.50.150">
    <property type="entry name" value="Vaccinia Virus protein VP39"/>
    <property type="match status" value="1"/>
</dbReference>
<keyword evidence="5" id="KW-0949">S-adenosyl-L-methionine</keyword>
<dbReference type="Gene3D" id="3.40.1010.10">
    <property type="entry name" value="Cobalt-precorrin-4 Transmethylase, Domain 1"/>
    <property type="match status" value="1"/>
</dbReference>
<dbReference type="SUPFAM" id="SSF53790">
    <property type="entry name" value="Tetrapyrrole methylase"/>
    <property type="match status" value="1"/>
</dbReference>
<dbReference type="GO" id="GO:0008276">
    <property type="term" value="F:protein methyltransferase activity"/>
    <property type="evidence" value="ECO:0007669"/>
    <property type="project" value="InterPro"/>
</dbReference>
<dbReference type="InterPro" id="IPR012818">
    <property type="entry name" value="CbiE"/>
</dbReference>
<dbReference type="InterPro" id="IPR041698">
    <property type="entry name" value="Methyltransf_25"/>
</dbReference>
<keyword evidence="3 8" id="KW-0489">Methyltransferase</keyword>
<dbReference type="InterPro" id="IPR006365">
    <property type="entry name" value="Cbl_synth_CobL"/>
</dbReference>
<dbReference type="InterPro" id="IPR029063">
    <property type="entry name" value="SAM-dependent_MTases_sf"/>
</dbReference>
<dbReference type="InterPro" id="IPR000878">
    <property type="entry name" value="4pyrrol_Mease"/>
</dbReference>
<dbReference type="EMBL" id="JACHMQ010000001">
    <property type="protein sequence ID" value="MBB6395835.1"/>
    <property type="molecule type" value="Genomic_DNA"/>
</dbReference>
<feature type="domain" description="Tetrapyrrole methylase" evidence="6">
    <location>
        <begin position="6"/>
        <end position="191"/>
    </location>
</feature>
<dbReference type="UniPathway" id="UPA00148"/>
<evidence type="ECO:0000259" key="7">
    <source>
        <dbReference type="Pfam" id="PF13649"/>
    </source>
</evidence>
<accession>A0A7X0KYW6</accession>
<feature type="domain" description="Methyltransferase" evidence="7">
    <location>
        <begin position="257"/>
        <end position="346"/>
    </location>
</feature>
<keyword evidence="9" id="KW-1185">Reference proteome</keyword>
<dbReference type="Proteomes" id="UP000546324">
    <property type="component" value="Unassembled WGS sequence"/>
</dbReference>
<dbReference type="InterPro" id="IPR014777">
    <property type="entry name" value="4pyrrole_Mease_sub1"/>
</dbReference>
<comment type="pathway">
    <text evidence="1">Cofactor biosynthesis; adenosylcobalamin biosynthesis.</text>
</comment>
<protein>
    <submittedName>
        <fullName evidence="8">Precorrin-6Y C5,15-methyltransferase (Decarboxylating)</fullName>
        <ecNumber evidence="8">2.1.1.132</ecNumber>
    </submittedName>
</protein>
<dbReference type="NCBIfam" id="TIGR02467">
    <property type="entry name" value="CbiE"/>
    <property type="match status" value="1"/>
</dbReference>
<dbReference type="GO" id="GO:0032259">
    <property type="term" value="P:methylation"/>
    <property type="evidence" value="ECO:0007669"/>
    <property type="project" value="UniProtKB-KW"/>
</dbReference>